<name>A0A383V1K5_BLUHO</name>
<feature type="chain" id="PRO_5016657213" evidence="1">
    <location>
        <begin position="21"/>
        <end position="172"/>
    </location>
</feature>
<evidence type="ECO:0000256" key="1">
    <source>
        <dbReference type="SAM" id="SignalP"/>
    </source>
</evidence>
<dbReference type="VEuPathDB" id="FungiDB:BLGHR1_16672"/>
<reference evidence="2 3" key="1">
    <citation type="submission" date="2017-11" db="EMBL/GenBank/DDBJ databases">
        <authorList>
            <person name="Kracher B."/>
        </authorList>
    </citation>
    <scope>NUCLEOTIDE SEQUENCE [LARGE SCALE GENOMIC DNA]</scope>
    <source>
        <strain evidence="2 3">RACE1</strain>
    </source>
</reference>
<accession>A0A383V1K5</accession>
<sequence>MFNLTLILALLLVSIGPASAKSLQKRTLLYNCDGVHFNRDQIMQADPERCVSPINNSGHEAYRKESKQVKDYSNSGAREQTIVRPLYRSTKIDYGDYNDRKYSVTFSWIPDTHFCRIIDVYFYDEFNQRVKCYIRKEAASFRMPDPTISSSHFRAKTDFSGAPPIRGFGLID</sequence>
<feature type="signal peptide" evidence="1">
    <location>
        <begin position="1"/>
        <end position="20"/>
    </location>
</feature>
<dbReference type="Proteomes" id="UP000275772">
    <property type="component" value="Unassembled WGS sequence"/>
</dbReference>
<organism evidence="2 3">
    <name type="scientific">Blumeria hordei</name>
    <name type="common">Barley powdery mildew</name>
    <name type="synonym">Blumeria graminis f. sp. hordei</name>
    <dbReference type="NCBI Taxonomy" id="2867405"/>
    <lineage>
        <taxon>Eukaryota</taxon>
        <taxon>Fungi</taxon>
        <taxon>Dikarya</taxon>
        <taxon>Ascomycota</taxon>
        <taxon>Pezizomycotina</taxon>
        <taxon>Leotiomycetes</taxon>
        <taxon>Erysiphales</taxon>
        <taxon>Erysiphaceae</taxon>
        <taxon>Blumeria</taxon>
    </lineage>
</organism>
<gene>
    <name evidence="2" type="ORF">BLGHR1_16672</name>
</gene>
<proteinExistence type="predicted"/>
<protein>
    <submittedName>
        <fullName evidence="2">Uncharacterized protein</fullName>
    </submittedName>
</protein>
<dbReference type="AlphaFoldDB" id="A0A383V1K5"/>
<keyword evidence="1" id="KW-0732">Signal</keyword>
<dbReference type="EMBL" id="UNSH01000086">
    <property type="protein sequence ID" value="SZF05869.1"/>
    <property type="molecule type" value="Genomic_DNA"/>
</dbReference>
<evidence type="ECO:0000313" key="2">
    <source>
        <dbReference type="EMBL" id="SZF05869.1"/>
    </source>
</evidence>
<evidence type="ECO:0000313" key="3">
    <source>
        <dbReference type="Proteomes" id="UP000275772"/>
    </source>
</evidence>